<dbReference type="Gene3D" id="3.30.70.100">
    <property type="match status" value="1"/>
</dbReference>
<dbReference type="PROSITE" id="PS00216">
    <property type="entry name" value="SUGAR_TRANSPORT_1"/>
    <property type="match status" value="1"/>
</dbReference>
<feature type="transmembrane region" description="Helical" evidence="7">
    <location>
        <begin position="336"/>
        <end position="357"/>
    </location>
</feature>
<keyword evidence="2" id="KW-0813">Transport</keyword>
<dbReference type="AlphaFoldDB" id="A0A7V2T1K3"/>
<protein>
    <submittedName>
        <fullName evidence="9">MFS transporter</fullName>
    </submittedName>
</protein>
<keyword evidence="5 7" id="KW-1133">Transmembrane helix</keyword>
<accession>A0A7V2T1K3</accession>
<evidence type="ECO:0000256" key="7">
    <source>
        <dbReference type="SAM" id="Phobius"/>
    </source>
</evidence>
<keyword evidence="4 7" id="KW-0812">Transmembrane</keyword>
<feature type="transmembrane region" description="Helical" evidence="7">
    <location>
        <begin position="131"/>
        <end position="153"/>
    </location>
</feature>
<dbReference type="Gene3D" id="1.20.1250.20">
    <property type="entry name" value="MFS general substrate transporter like domains"/>
    <property type="match status" value="1"/>
</dbReference>
<feature type="transmembrane region" description="Helical" evidence="7">
    <location>
        <begin position="363"/>
        <end position="384"/>
    </location>
</feature>
<dbReference type="GO" id="GO:0022857">
    <property type="term" value="F:transmembrane transporter activity"/>
    <property type="evidence" value="ECO:0007669"/>
    <property type="project" value="InterPro"/>
</dbReference>
<evidence type="ECO:0000256" key="4">
    <source>
        <dbReference type="ARBA" id="ARBA00022692"/>
    </source>
</evidence>
<feature type="domain" description="Major facilitator superfamily (MFS) profile" evidence="8">
    <location>
        <begin position="8"/>
        <end position="388"/>
    </location>
</feature>
<evidence type="ECO:0000313" key="9">
    <source>
        <dbReference type="EMBL" id="HFC93480.1"/>
    </source>
</evidence>
<proteinExistence type="predicted"/>
<dbReference type="InterPro" id="IPR036259">
    <property type="entry name" value="MFS_trans_sf"/>
</dbReference>
<feature type="transmembrane region" description="Helical" evidence="7">
    <location>
        <begin position="297"/>
        <end position="315"/>
    </location>
</feature>
<dbReference type="GO" id="GO:0005886">
    <property type="term" value="C:plasma membrane"/>
    <property type="evidence" value="ECO:0007669"/>
    <property type="project" value="UniProtKB-SubCell"/>
</dbReference>
<feature type="transmembrane region" description="Helical" evidence="7">
    <location>
        <begin position="12"/>
        <end position="34"/>
    </location>
</feature>
<dbReference type="EMBL" id="DRMS01000445">
    <property type="protein sequence ID" value="HFC93480.1"/>
    <property type="molecule type" value="Genomic_DNA"/>
</dbReference>
<keyword evidence="3" id="KW-1003">Cell membrane</keyword>
<evidence type="ECO:0000256" key="5">
    <source>
        <dbReference type="ARBA" id="ARBA00022989"/>
    </source>
</evidence>
<evidence type="ECO:0000256" key="3">
    <source>
        <dbReference type="ARBA" id="ARBA00022475"/>
    </source>
</evidence>
<feature type="transmembrane region" description="Helical" evidence="7">
    <location>
        <begin position="273"/>
        <end position="291"/>
    </location>
</feature>
<organism evidence="9">
    <name type="scientific">Leucothrix mucor</name>
    <dbReference type="NCBI Taxonomy" id="45248"/>
    <lineage>
        <taxon>Bacteria</taxon>
        <taxon>Pseudomonadati</taxon>
        <taxon>Pseudomonadota</taxon>
        <taxon>Gammaproteobacteria</taxon>
        <taxon>Thiotrichales</taxon>
        <taxon>Thiotrichaceae</taxon>
        <taxon>Leucothrix</taxon>
    </lineage>
</organism>
<dbReference type="SUPFAM" id="SSF103473">
    <property type="entry name" value="MFS general substrate transporter"/>
    <property type="match status" value="1"/>
</dbReference>
<dbReference type="Proteomes" id="UP000885750">
    <property type="component" value="Unassembled WGS sequence"/>
</dbReference>
<feature type="transmembrane region" description="Helical" evidence="7">
    <location>
        <begin position="159"/>
        <end position="181"/>
    </location>
</feature>
<evidence type="ECO:0000259" key="8">
    <source>
        <dbReference type="PROSITE" id="PS50850"/>
    </source>
</evidence>
<dbReference type="InterPro" id="IPR050171">
    <property type="entry name" value="MFS_Transporters"/>
</dbReference>
<reference evidence="9" key="1">
    <citation type="journal article" date="2020" name="mSystems">
        <title>Genome- and Community-Level Interaction Insights into Carbon Utilization and Element Cycling Functions of Hydrothermarchaeota in Hydrothermal Sediment.</title>
        <authorList>
            <person name="Zhou Z."/>
            <person name="Liu Y."/>
            <person name="Xu W."/>
            <person name="Pan J."/>
            <person name="Luo Z.H."/>
            <person name="Li M."/>
        </authorList>
    </citation>
    <scope>NUCLEOTIDE SEQUENCE [LARGE SCALE GENOMIC DNA]</scope>
    <source>
        <strain evidence="9">HyVt-493</strain>
    </source>
</reference>
<name>A0A7V2T1K3_LEUMU</name>
<keyword evidence="6 7" id="KW-0472">Membrane</keyword>
<feature type="transmembrane region" description="Helical" evidence="7">
    <location>
        <begin position="99"/>
        <end position="119"/>
    </location>
</feature>
<dbReference type="CDD" id="cd17472">
    <property type="entry name" value="MFS_YajR_like"/>
    <property type="match status" value="1"/>
</dbReference>
<feature type="transmembrane region" description="Helical" evidence="7">
    <location>
        <begin position="75"/>
        <end position="93"/>
    </location>
</feature>
<dbReference type="PANTHER" id="PTHR23517">
    <property type="entry name" value="RESISTANCE PROTEIN MDTM, PUTATIVE-RELATED-RELATED"/>
    <property type="match status" value="1"/>
</dbReference>
<dbReference type="Pfam" id="PF07690">
    <property type="entry name" value="MFS_1"/>
    <property type="match status" value="1"/>
</dbReference>
<evidence type="ECO:0000256" key="2">
    <source>
        <dbReference type="ARBA" id="ARBA00022448"/>
    </source>
</evidence>
<comment type="caution">
    <text evidence="9">The sequence shown here is derived from an EMBL/GenBank/DDBJ whole genome shotgun (WGS) entry which is preliminary data.</text>
</comment>
<dbReference type="PROSITE" id="PS50850">
    <property type="entry name" value="MFS"/>
    <property type="match status" value="1"/>
</dbReference>
<gene>
    <name evidence="9" type="ORF">ENJ51_11785</name>
</gene>
<dbReference type="PANTHER" id="PTHR23517:SF2">
    <property type="entry name" value="MULTIDRUG RESISTANCE PROTEIN MDTH"/>
    <property type="match status" value="1"/>
</dbReference>
<sequence length="449" mass="48429">MNNLEKRTAVSLAAVYAVRMLGLFMILPVFTLYAENIPNITPFMIGLTIGIYGLTQALLQIPLGLLSDKMGRKPVIAGGLLLFAIGSVIAALANNIEILILGRAIQGSGAIAAATMALAADLTREEHRAKVMAVIGMTIGVSFGVAMVIGPLISEWAGLSGIFWVTTGLAFSGILLILFVVPQPPALYSHRDAGIIKGYLSSALRDPTLIRMNIGVFILHMILSANFTVIPLIFRDTLGLVSVEHWKIYLPVLLVSFTLSIPFIIIAEKYHKIKPLFITSISVLIIAQMTMGLMTDTMLMLLLGFLLFFIGFNFLEAVQPSLVAKYSNVNNKGTAMGVFSTAQFLGIFAGGTLGGLVSSYWGIQGVLLFGAIVAALWLLVALGLPQPQFYQSRIFKLNPNALHDPAKTAQLLAQVAGVKESALSLSEGVAYLKVDKDEFKENNLKKFLE</sequence>
<dbReference type="InterPro" id="IPR011701">
    <property type="entry name" value="MFS"/>
</dbReference>
<feature type="transmembrane region" description="Helical" evidence="7">
    <location>
        <begin position="214"/>
        <end position="234"/>
    </location>
</feature>
<evidence type="ECO:0000256" key="6">
    <source>
        <dbReference type="ARBA" id="ARBA00023136"/>
    </source>
</evidence>
<comment type="subcellular location">
    <subcellularLocation>
        <location evidence="1">Cell membrane</location>
        <topology evidence="1">Multi-pass membrane protein</topology>
    </subcellularLocation>
</comment>
<feature type="transmembrane region" description="Helical" evidence="7">
    <location>
        <begin position="246"/>
        <end position="266"/>
    </location>
</feature>
<feature type="transmembrane region" description="Helical" evidence="7">
    <location>
        <begin position="40"/>
        <end position="63"/>
    </location>
</feature>
<evidence type="ECO:0000256" key="1">
    <source>
        <dbReference type="ARBA" id="ARBA00004651"/>
    </source>
</evidence>
<dbReference type="InterPro" id="IPR005829">
    <property type="entry name" value="Sugar_transporter_CS"/>
</dbReference>
<dbReference type="InterPro" id="IPR020846">
    <property type="entry name" value="MFS_dom"/>
</dbReference>